<dbReference type="InterPro" id="IPR036875">
    <property type="entry name" value="Znf_CCHC_sf"/>
</dbReference>
<dbReference type="PROSITE" id="PS50158">
    <property type="entry name" value="ZF_CCHC"/>
    <property type="match status" value="1"/>
</dbReference>
<feature type="compositionally biased region" description="Basic and acidic residues" evidence="5">
    <location>
        <begin position="158"/>
        <end position="169"/>
    </location>
</feature>
<keyword evidence="2" id="KW-0064">Aspartyl protease</keyword>
<evidence type="ECO:0000256" key="1">
    <source>
        <dbReference type="ARBA" id="ARBA00022670"/>
    </source>
</evidence>
<proteinExistence type="predicted"/>
<dbReference type="SUPFAM" id="SSF57756">
    <property type="entry name" value="Retrovirus zinc finger-like domains"/>
    <property type="match status" value="1"/>
</dbReference>
<keyword evidence="4" id="KW-0862">Zinc</keyword>
<dbReference type="CDD" id="cd09274">
    <property type="entry name" value="RNase_HI_RT_Ty3"/>
    <property type="match status" value="1"/>
</dbReference>
<keyword evidence="4" id="KW-0479">Metal-binding</keyword>
<keyword evidence="1" id="KW-0645">Protease</keyword>
<evidence type="ECO:0000256" key="4">
    <source>
        <dbReference type="PROSITE-ProRule" id="PRU00047"/>
    </source>
</evidence>
<dbReference type="InterPro" id="IPR043502">
    <property type="entry name" value="DNA/RNA_pol_sf"/>
</dbReference>
<protein>
    <recommendedName>
        <fullName evidence="6">CCHC-type domain-containing protein</fullName>
    </recommendedName>
</protein>
<feature type="domain" description="CCHC-type" evidence="6">
    <location>
        <begin position="199"/>
        <end position="214"/>
    </location>
</feature>
<evidence type="ECO:0000256" key="5">
    <source>
        <dbReference type="SAM" id="MobiDB-lite"/>
    </source>
</evidence>
<dbReference type="GeneID" id="140006936"/>
<feature type="compositionally biased region" description="Polar residues" evidence="5">
    <location>
        <begin position="142"/>
        <end position="154"/>
    </location>
</feature>
<dbReference type="Pfam" id="PF17919">
    <property type="entry name" value="RT_RNaseH_2"/>
    <property type="match status" value="1"/>
</dbReference>
<dbReference type="CDD" id="cd00303">
    <property type="entry name" value="retropepsin_like"/>
    <property type="match status" value="1"/>
</dbReference>
<dbReference type="SUPFAM" id="SSF56672">
    <property type="entry name" value="DNA/RNA polymerases"/>
    <property type="match status" value="1"/>
</dbReference>
<accession>A0ABM4UEK7</accession>
<dbReference type="InterPro" id="IPR041577">
    <property type="entry name" value="RT_RNaseH_2"/>
</dbReference>
<keyword evidence="3" id="KW-0238">DNA-binding</keyword>
<feature type="compositionally biased region" description="Low complexity" evidence="5">
    <location>
        <begin position="129"/>
        <end position="141"/>
    </location>
</feature>
<keyword evidence="2" id="KW-0378">Hydrolase</keyword>
<dbReference type="Proteomes" id="UP001652660">
    <property type="component" value="Chromosome 5e"/>
</dbReference>
<reference evidence="8" key="1">
    <citation type="submission" date="2025-08" db="UniProtKB">
        <authorList>
            <consortium name="RefSeq"/>
        </authorList>
    </citation>
    <scope>IDENTIFICATION</scope>
    <source>
        <tissue evidence="8">Leaves</tissue>
    </source>
</reference>
<keyword evidence="7" id="KW-1185">Reference proteome</keyword>
<organism evidence="7 8">
    <name type="scientific">Coffea arabica</name>
    <name type="common">Arabian coffee</name>
    <dbReference type="NCBI Taxonomy" id="13443"/>
    <lineage>
        <taxon>Eukaryota</taxon>
        <taxon>Viridiplantae</taxon>
        <taxon>Streptophyta</taxon>
        <taxon>Embryophyta</taxon>
        <taxon>Tracheophyta</taxon>
        <taxon>Spermatophyta</taxon>
        <taxon>Magnoliopsida</taxon>
        <taxon>eudicotyledons</taxon>
        <taxon>Gunneridae</taxon>
        <taxon>Pentapetalae</taxon>
        <taxon>asterids</taxon>
        <taxon>lamiids</taxon>
        <taxon>Gentianales</taxon>
        <taxon>Rubiaceae</taxon>
        <taxon>Ixoroideae</taxon>
        <taxon>Gardenieae complex</taxon>
        <taxon>Bertiereae - Coffeeae clade</taxon>
        <taxon>Coffeeae</taxon>
        <taxon>Coffea</taxon>
    </lineage>
</organism>
<gene>
    <name evidence="8" type="primary">LOC140006936</name>
</gene>
<dbReference type="Pfam" id="PF03732">
    <property type="entry name" value="Retrotrans_gag"/>
    <property type="match status" value="1"/>
</dbReference>
<keyword evidence="4" id="KW-0863">Zinc-finger</keyword>
<dbReference type="InterPro" id="IPR005162">
    <property type="entry name" value="Retrotrans_gag_dom"/>
</dbReference>
<evidence type="ECO:0000313" key="8">
    <source>
        <dbReference type="RefSeq" id="XP_071905712.1"/>
    </source>
</evidence>
<dbReference type="InterPro" id="IPR001878">
    <property type="entry name" value="Znf_CCHC"/>
</dbReference>
<evidence type="ECO:0000259" key="6">
    <source>
        <dbReference type="PROSITE" id="PS50158"/>
    </source>
</evidence>
<dbReference type="RefSeq" id="XP_071905712.1">
    <property type="nucleotide sequence ID" value="XM_072049611.1"/>
</dbReference>
<dbReference type="PANTHER" id="PTHR35046">
    <property type="entry name" value="ZINC KNUCKLE (CCHC-TYPE) FAMILY PROTEIN"/>
    <property type="match status" value="1"/>
</dbReference>
<evidence type="ECO:0000256" key="2">
    <source>
        <dbReference type="ARBA" id="ARBA00022750"/>
    </source>
</evidence>
<sequence>MSQEGNMPELTETDVSLKLVLQALQKQAERHEFVMTQISDRLAAIEMRDLYNRLQRLTQGSNSVDEYHKQMEVAMIRANVQEDPEATMARFLNGLNLEIRKKVELQDHFELQQMVSHAEKVEKQALPLTTPSGRTTTSSSTPWKRNQLPTSNAWPRQGNRERENKRMEQPSHPCVTSSKPISWPTLPGENTSTNQPKACFKCKGIGHLMAQCPNRSIMYMNEEGVWQSEGEEEYADMPPLEEEGKDDDMVEIEKDPVARTMVTMRVLNAQAQEDDLQRTNIFHTRCKIGDEICLMIIDSGSCTNCIAANFVEQNHISWTYHPKPYRLSWLNDEGEVKVTKQALIAFSIGRYKDQVLCDVIPMHASHVLLGRPWEYDRQADHIGLTNKYKFIMDNLKITLSPLTPTQVYEEQLHLRKEREKRQLREAKKKPNVPEDEEKKKVEAESLKAKKRSFYASEFKDVFPEELPKGLPLIRGIEHQIDFVSVAILPYRPAYRANPEETKEIQSKSLDEHVEHLRLVLSALRENRLFANTEKCVFCTPEVNFLGYIVGANGIRVDPAKVQAILEWPTPTNMSQVRSFHGLASFYRRFVKDFSTIAAPLNEVIKKNVGFQWGKEQEESFLKLKKLLTSAPILALPNFDLAFEVECDASGIGIGAVLHQNNRPLAYFSEKLSGGDLNYPTYDKELYAVVRALEVWQHYLMPKEFVIHTDHESIKFLKGQGMKVSCSKKIAYVFPIVRLGNYLLEKPMGED</sequence>
<dbReference type="InterPro" id="IPR043128">
    <property type="entry name" value="Rev_trsase/Diguanyl_cyclase"/>
</dbReference>
<dbReference type="PANTHER" id="PTHR35046:SF9">
    <property type="entry name" value="RNA-DIRECTED DNA POLYMERASE"/>
    <property type="match status" value="1"/>
</dbReference>
<feature type="region of interest" description="Disordered" evidence="5">
    <location>
        <begin position="123"/>
        <end position="193"/>
    </location>
</feature>
<dbReference type="Gene3D" id="3.30.70.270">
    <property type="match status" value="2"/>
</dbReference>
<dbReference type="Gene3D" id="2.40.70.10">
    <property type="entry name" value="Acid Proteases"/>
    <property type="match status" value="1"/>
</dbReference>
<evidence type="ECO:0000256" key="3">
    <source>
        <dbReference type="ARBA" id="ARBA00023125"/>
    </source>
</evidence>
<feature type="region of interest" description="Disordered" evidence="5">
    <location>
        <begin position="420"/>
        <end position="441"/>
    </location>
</feature>
<dbReference type="SMART" id="SM00343">
    <property type="entry name" value="ZnF_C2HC"/>
    <property type="match status" value="1"/>
</dbReference>
<name>A0ABM4UEK7_COFAR</name>
<dbReference type="InterPro" id="IPR021109">
    <property type="entry name" value="Peptidase_aspartic_dom_sf"/>
</dbReference>
<evidence type="ECO:0000313" key="7">
    <source>
        <dbReference type="Proteomes" id="UP001652660"/>
    </source>
</evidence>